<sequence>MWALLCDWLLRMCELTDIQIATELLLLLIKMKVWVLLLILSLVPCVSADDAHGSNFIIGCSDADGENVLILDDEAVWYADFNKQTGVNALPAFVDPISFPGFYEEAVADQQICKQNLMVTRKAMKDFPKELDPPSSLIIYTVLNVELGVQNTLICHVTGFYPAPVNVTWTKNEQKVTEGTNTSVPFPNKDGSFKQTSRLQFIPKQGDVYSCTVEHVALIQPMTKFYAVVNSDLILGPAMFCGVGLTVGVLGVAAGIFLLIRATE</sequence>
<dbReference type="SMART" id="SM00407">
    <property type="entry name" value="IGc1"/>
    <property type="match status" value="1"/>
</dbReference>
<dbReference type="SUPFAM" id="SSF48726">
    <property type="entry name" value="Immunoglobulin"/>
    <property type="match status" value="1"/>
</dbReference>
<evidence type="ECO:0000313" key="16">
    <source>
        <dbReference type="Ensembl" id="ENSONIP00000048082.1"/>
    </source>
</evidence>
<feature type="domain" description="Ig-like" evidence="15">
    <location>
        <begin position="134"/>
        <end position="223"/>
    </location>
</feature>
<dbReference type="InterPro" id="IPR011162">
    <property type="entry name" value="MHC_I/II-like_Ag-recog"/>
</dbReference>
<organism evidence="16 17">
    <name type="scientific">Oreochromis niloticus</name>
    <name type="common">Nile tilapia</name>
    <name type="synonym">Tilapia nilotica</name>
    <dbReference type="NCBI Taxonomy" id="8128"/>
    <lineage>
        <taxon>Eukaryota</taxon>
        <taxon>Metazoa</taxon>
        <taxon>Chordata</taxon>
        <taxon>Craniata</taxon>
        <taxon>Vertebrata</taxon>
        <taxon>Euteleostomi</taxon>
        <taxon>Actinopterygii</taxon>
        <taxon>Neopterygii</taxon>
        <taxon>Teleostei</taxon>
        <taxon>Neoteleostei</taxon>
        <taxon>Acanthomorphata</taxon>
        <taxon>Ovalentaria</taxon>
        <taxon>Cichlomorphae</taxon>
        <taxon>Cichliformes</taxon>
        <taxon>Cichlidae</taxon>
        <taxon>African cichlids</taxon>
        <taxon>Pseudocrenilabrinae</taxon>
        <taxon>Oreochromini</taxon>
        <taxon>Oreochromis</taxon>
    </lineage>
</organism>
<dbReference type="InterPro" id="IPR007110">
    <property type="entry name" value="Ig-like_dom"/>
</dbReference>
<keyword evidence="17" id="KW-1185">Reference proteome</keyword>
<comment type="similarity">
    <text evidence="2">Belongs to the MHC class II family.</text>
</comment>
<dbReference type="SUPFAM" id="SSF54452">
    <property type="entry name" value="MHC antigen-recognition domain"/>
    <property type="match status" value="1"/>
</dbReference>
<keyword evidence="10" id="KW-0325">Glycoprotein</keyword>
<dbReference type="FunCoup" id="A0A669CID8">
    <property type="interactions" value="1519"/>
</dbReference>
<dbReference type="AlphaFoldDB" id="A0A669CID8"/>
<dbReference type="InterPro" id="IPR050160">
    <property type="entry name" value="MHC/Immunoglobulin"/>
</dbReference>
<keyword evidence="11" id="KW-0491">MHC II</keyword>
<evidence type="ECO:0000256" key="14">
    <source>
        <dbReference type="SAM" id="SignalP"/>
    </source>
</evidence>
<protein>
    <submittedName>
        <fullName evidence="16">RLA class II histocompatibility antigen, DP alpha-1 chain</fullName>
    </submittedName>
</protein>
<feature type="transmembrane region" description="Helical" evidence="13">
    <location>
        <begin position="234"/>
        <end position="260"/>
    </location>
</feature>
<comment type="subcellular location">
    <subcellularLocation>
        <location evidence="1">Membrane</location>
        <topology evidence="1">Single-pass type I membrane protein</topology>
    </subcellularLocation>
</comment>
<dbReference type="GO" id="GO:0002504">
    <property type="term" value="P:antigen processing and presentation of peptide or polysaccharide antigen via MHC class II"/>
    <property type="evidence" value="ECO:0007669"/>
    <property type="project" value="UniProtKB-KW"/>
</dbReference>
<dbReference type="GO" id="GO:0002250">
    <property type="term" value="P:adaptive immune response"/>
    <property type="evidence" value="ECO:0007669"/>
    <property type="project" value="UniProtKB-KW"/>
</dbReference>
<dbReference type="PROSITE" id="PS00290">
    <property type="entry name" value="IG_MHC"/>
    <property type="match status" value="1"/>
</dbReference>
<evidence type="ECO:0000256" key="12">
    <source>
        <dbReference type="ARBA" id="ARBA00023319"/>
    </source>
</evidence>
<evidence type="ECO:0000256" key="7">
    <source>
        <dbReference type="ARBA" id="ARBA00023130"/>
    </source>
</evidence>
<evidence type="ECO:0000256" key="11">
    <source>
        <dbReference type="ARBA" id="ARBA00023182"/>
    </source>
</evidence>
<dbReference type="InterPro" id="IPR013783">
    <property type="entry name" value="Ig-like_fold"/>
</dbReference>
<evidence type="ECO:0000256" key="4">
    <source>
        <dbReference type="ARBA" id="ARBA00022729"/>
    </source>
</evidence>
<dbReference type="InterPro" id="IPR001003">
    <property type="entry name" value="MHC_II_a_N"/>
</dbReference>
<proteinExistence type="inferred from homology"/>
<keyword evidence="8 13" id="KW-0472">Membrane</keyword>
<evidence type="ECO:0000259" key="15">
    <source>
        <dbReference type="PROSITE" id="PS50835"/>
    </source>
</evidence>
<reference evidence="17" key="1">
    <citation type="submission" date="2012-01" db="EMBL/GenBank/DDBJ databases">
        <title>The Genome Sequence of Oreochromis niloticus (Nile Tilapia).</title>
        <authorList>
            <consortium name="Broad Institute Genome Assembly Team"/>
            <consortium name="Broad Institute Sequencing Platform"/>
            <person name="Di Palma F."/>
            <person name="Johnson J."/>
            <person name="Lander E.S."/>
            <person name="Lindblad-Toh K."/>
        </authorList>
    </citation>
    <scope>NUCLEOTIDE SEQUENCE [LARGE SCALE GENOMIC DNA]</scope>
</reference>
<keyword evidence="12" id="KW-0393">Immunoglobulin domain</keyword>
<dbReference type="SMART" id="SM00920">
    <property type="entry name" value="MHC_II_alpha"/>
    <property type="match status" value="1"/>
</dbReference>
<name>A0A669CID8_ORENI</name>
<keyword evidence="6 13" id="KW-1133">Transmembrane helix</keyword>
<dbReference type="PROSITE" id="PS50835">
    <property type="entry name" value="IG_LIKE"/>
    <property type="match status" value="1"/>
</dbReference>
<dbReference type="InterPro" id="IPR003597">
    <property type="entry name" value="Ig_C1-set"/>
</dbReference>
<evidence type="ECO:0000313" key="17">
    <source>
        <dbReference type="Proteomes" id="UP000005207"/>
    </source>
</evidence>
<dbReference type="Gene3D" id="2.60.40.10">
    <property type="entry name" value="Immunoglobulins"/>
    <property type="match status" value="1"/>
</dbReference>
<dbReference type="GO" id="GO:0042613">
    <property type="term" value="C:MHC class II protein complex"/>
    <property type="evidence" value="ECO:0007669"/>
    <property type="project" value="UniProtKB-KW"/>
</dbReference>
<accession>A0A669CID8</accession>
<keyword evidence="7" id="KW-1064">Adaptive immunity</keyword>
<keyword evidence="5" id="KW-0391">Immunity</keyword>
<evidence type="ECO:0000256" key="9">
    <source>
        <dbReference type="ARBA" id="ARBA00023157"/>
    </source>
</evidence>
<dbReference type="InterPro" id="IPR003006">
    <property type="entry name" value="Ig/MHC_CS"/>
</dbReference>
<evidence type="ECO:0000256" key="1">
    <source>
        <dbReference type="ARBA" id="ARBA00004479"/>
    </source>
</evidence>
<dbReference type="GeneTree" id="ENSGT00940000161847"/>
<dbReference type="Proteomes" id="UP000005207">
    <property type="component" value="Linkage group LG3"/>
</dbReference>
<evidence type="ECO:0000256" key="6">
    <source>
        <dbReference type="ARBA" id="ARBA00022989"/>
    </source>
</evidence>
<dbReference type="Gene3D" id="3.10.320.10">
    <property type="entry name" value="Class II Histocompatibility Antigen, M Beta Chain, Chain B, domain 1"/>
    <property type="match status" value="1"/>
</dbReference>
<dbReference type="InterPro" id="IPR014745">
    <property type="entry name" value="MHC_II_a/b_N"/>
</dbReference>
<reference evidence="16" key="2">
    <citation type="submission" date="2025-08" db="UniProtKB">
        <authorList>
            <consortium name="Ensembl"/>
        </authorList>
    </citation>
    <scope>IDENTIFICATION</scope>
</reference>
<keyword evidence="4 14" id="KW-0732">Signal</keyword>
<feature type="chain" id="PRO_5025584999" evidence="14">
    <location>
        <begin position="49"/>
        <end position="264"/>
    </location>
</feature>
<feature type="signal peptide" evidence="14">
    <location>
        <begin position="1"/>
        <end position="48"/>
    </location>
</feature>
<dbReference type="Pfam" id="PF00993">
    <property type="entry name" value="MHC_II_alpha"/>
    <property type="match status" value="1"/>
</dbReference>
<evidence type="ECO:0000256" key="8">
    <source>
        <dbReference type="ARBA" id="ARBA00023136"/>
    </source>
</evidence>
<dbReference type="Ensembl" id="ENSONIT00000076519.1">
    <property type="protein sequence ID" value="ENSONIP00000048082.1"/>
    <property type="gene ID" value="ENSONIG00000009132.2"/>
</dbReference>
<gene>
    <name evidence="16" type="primary">LOC100710185</name>
</gene>
<dbReference type="InParanoid" id="A0A669CID8"/>
<evidence type="ECO:0000256" key="2">
    <source>
        <dbReference type="ARBA" id="ARBA00007394"/>
    </source>
</evidence>
<evidence type="ECO:0000256" key="10">
    <source>
        <dbReference type="ARBA" id="ARBA00023180"/>
    </source>
</evidence>
<evidence type="ECO:0000256" key="5">
    <source>
        <dbReference type="ARBA" id="ARBA00022859"/>
    </source>
</evidence>
<keyword evidence="3 13" id="KW-0812">Transmembrane</keyword>
<dbReference type="PANTHER" id="PTHR19944:SF86">
    <property type="entry name" value="HLA CLASS II HISTOCOMPATIBILITY ANTIGEN, DR ALPHA CHAIN"/>
    <property type="match status" value="1"/>
</dbReference>
<dbReference type="InterPro" id="IPR036179">
    <property type="entry name" value="Ig-like_dom_sf"/>
</dbReference>
<dbReference type="PANTHER" id="PTHR19944">
    <property type="entry name" value="MHC CLASS II-RELATED"/>
    <property type="match status" value="1"/>
</dbReference>
<keyword evidence="9" id="KW-1015">Disulfide bond</keyword>
<reference evidence="16" key="3">
    <citation type="submission" date="2025-09" db="UniProtKB">
        <authorList>
            <consortium name="Ensembl"/>
        </authorList>
    </citation>
    <scope>IDENTIFICATION</scope>
</reference>
<evidence type="ECO:0000256" key="3">
    <source>
        <dbReference type="ARBA" id="ARBA00022692"/>
    </source>
</evidence>
<evidence type="ECO:0000256" key="13">
    <source>
        <dbReference type="SAM" id="Phobius"/>
    </source>
</evidence>
<dbReference type="Pfam" id="PF07654">
    <property type="entry name" value="C1-set"/>
    <property type="match status" value="1"/>
</dbReference>